<feature type="region of interest" description="Disordered" evidence="1">
    <location>
        <begin position="44"/>
        <end position="70"/>
    </location>
</feature>
<evidence type="ECO:0000256" key="2">
    <source>
        <dbReference type="SAM" id="Phobius"/>
    </source>
</evidence>
<keyword evidence="4" id="KW-1185">Reference proteome</keyword>
<proteinExistence type="predicted"/>
<evidence type="ECO:0000256" key="1">
    <source>
        <dbReference type="SAM" id="MobiDB-lite"/>
    </source>
</evidence>
<keyword evidence="2" id="KW-0812">Transmembrane</keyword>
<dbReference type="Proteomes" id="UP000314294">
    <property type="component" value="Unassembled WGS sequence"/>
</dbReference>
<protein>
    <submittedName>
        <fullName evidence="3">Uncharacterized protein</fullName>
    </submittedName>
</protein>
<evidence type="ECO:0000313" key="3">
    <source>
        <dbReference type="EMBL" id="TNN46590.1"/>
    </source>
</evidence>
<comment type="caution">
    <text evidence="3">The sequence shown here is derived from an EMBL/GenBank/DDBJ whole genome shotgun (WGS) entry which is preliminary data.</text>
</comment>
<keyword evidence="2" id="KW-1133">Transmembrane helix</keyword>
<gene>
    <name evidence="3" type="ORF">EYF80_043219</name>
</gene>
<dbReference type="AlphaFoldDB" id="A0A4Z2G0A2"/>
<dbReference type="EMBL" id="SRLO01000782">
    <property type="protein sequence ID" value="TNN46590.1"/>
    <property type="molecule type" value="Genomic_DNA"/>
</dbReference>
<feature type="transmembrane region" description="Helical" evidence="2">
    <location>
        <begin position="20"/>
        <end position="36"/>
    </location>
</feature>
<name>A0A4Z2G0A2_9TELE</name>
<reference evidence="3 4" key="1">
    <citation type="submission" date="2019-03" db="EMBL/GenBank/DDBJ databases">
        <title>First draft genome of Liparis tanakae, snailfish: a comprehensive survey of snailfish specific genes.</title>
        <authorList>
            <person name="Kim W."/>
            <person name="Song I."/>
            <person name="Jeong J.-H."/>
            <person name="Kim D."/>
            <person name="Kim S."/>
            <person name="Ryu S."/>
            <person name="Song J.Y."/>
            <person name="Lee S.K."/>
        </authorList>
    </citation>
    <scope>NUCLEOTIDE SEQUENCE [LARGE SCALE GENOMIC DNA]</scope>
    <source>
        <tissue evidence="3">Muscle</tissue>
    </source>
</reference>
<keyword evidence="2" id="KW-0472">Membrane</keyword>
<organism evidence="3 4">
    <name type="scientific">Liparis tanakae</name>
    <name type="common">Tanaka's snailfish</name>
    <dbReference type="NCBI Taxonomy" id="230148"/>
    <lineage>
        <taxon>Eukaryota</taxon>
        <taxon>Metazoa</taxon>
        <taxon>Chordata</taxon>
        <taxon>Craniata</taxon>
        <taxon>Vertebrata</taxon>
        <taxon>Euteleostomi</taxon>
        <taxon>Actinopterygii</taxon>
        <taxon>Neopterygii</taxon>
        <taxon>Teleostei</taxon>
        <taxon>Neoteleostei</taxon>
        <taxon>Acanthomorphata</taxon>
        <taxon>Eupercaria</taxon>
        <taxon>Perciformes</taxon>
        <taxon>Cottioidei</taxon>
        <taxon>Cottales</taxon>
        <taxon>Liparidae</taxon>
        <taxon>Liparis</taxon>
    </lineage>
</organism>
<accession>A0A4Z2G0A2</accession>
<sequence>MLLSSRLCTSTADISSGLRMGILWVLFLVGLIKVLTASEEIRSKTDEGAARSNSAIAPPPVSKVSAYSQR</sequence>
<evidence type="ECO:0000313" key="4">
    <source>
        <dbReference type="Proteomes" id="UP000314294"/>
    </source>
</evidence>